<name>A0A0S2DAW3_LYSEN</name>
<evidence type="ECO:0000313" key="1">
    <source>
        <dbReference type="EMBL" id="ALN55651.1"/>
    </source>
</evidence>
<dbReference type="KEGG" id="lez:GLE_0293"/>
<dbReference type="STRING" id="69.GLE_0293"/>
<dbReference type="OrthoDB" id="9785445at2"/>
<gene>
    <name evidence="1" type="ORF">GLE_0293</name>
</gene>
<dbReference type="Proteomes" id="UP000061569">
    <property type="component" value="Chromosome"/>
</dbReference>
<dbReference type="AlphaFoldDB" id="A0A0S2DAW3"/>
<dbReference type="PATRIC" id="fig|69.6.peg.292"/>
<reference evidence="1 2" key="1">
    <citation type="submission" date="2015-11" db="EMBL/GenBank/DDBJ databases">
        <title>Genome sequences of Lysobacter enzymogenes strain C3 and Lysobacter antibioticus ATCC 29479.</title>
        <authorList>
            <person name="Kobayashi D.Y."/>
        </authorList>
    </citation>
    <scope>NUCLEOTIDE SEQUENCE [LARGE SCALE GENOMIC DNA]</scope>
    <source>
        <strain evidence="1 2">C3</strain>
    </source>
</reference>
<organism evidence="1 2">
    <name type="scientific">Lysobacter enzymogenes</name>
    <dbReference type="NCBI Taxonomy" id="69"/>
    <lineage>
        <taxon>Bacteria</taxon>
        <taxon>Pseudomonadati</taxon>
        <taxon>Pseudomonadota</taxon>
        <taxon>Gammaproteobacteria</taxon>
        <taxon>Lysobacterales</taxon>
        <taxon>Lysobacteraceae</taxon>
        <taxon>Lysobacter</taxon>
    </lineage>
</organism>
<dbReference type="EMBL" id="CP013140">
    <property type="protein sequence ID" value="ALN55651.1"/>
    <property type="molecule type" value="Genomic_DNA"/>
</dbReference>
<accession>A0A0S2DAW3</accession>
<sequence length="199" mass="22030">MTEPLPPASEPAARVSDAQRNRNRLTLLLIAAFFFVPMLVAGVMRFTDRHPAINRQHGELLEPKPDLRELAPSLIDGKPYPWNPGARVWRILVAPKPDCAQECVALSHELDTVWQLFGKDADQVDLLWLGEPPAGAARPASLRVLGPAPQLRERLPRLDDPAGTPVYVVDPNGFVILRYAPGFQPGGLRTDLSRLLKLM</sequence>
<proteinExistence type="predicted"/>
<protein>
    <submittedName>
        <fullName evidence="1">Uncharacterized protein</fullName>
    </submittedName>
</protein>
<evidence type="ECO:0000313" key="2">
    <source>
        <dbReference type="Proteomes" id="UP000061569"/>
    </source>
</evidence>